<sequence length="259" mass="28908">MRPITSVALSLSLVASNAAADNVPKPFVEKMIAKSMQEQCASSAYLACRDISAAECQKQGELYLKTCIAPLPDQIPMGSAAFEKEMEACGVKLADKLGIDLDKAEACDDAMEMAEEESVYHDELTPEQLEELMRAEQLKQQQEMQAFVDMMREATGSGNRLEEITLPLYEPYELGIHMADGAAWEELRGLPAVTFRVNASKDEVLAFYKQKLPTFKVDPNDPYRLVEKVLPGEETIAKYINVPHVAIYGDTFVQLTYRR</sequence>
<accession>A0A368N4I5</accession>
<dbReference type="RefSeq" id="WP_114339323.1">
    <property type="nucleotide sequence ID" value="NZ_QPID01000010.1"/>
</dbReference>
<evidence type="ECO:0000313" key="3">
    <source>
        <dbReference type="Proteomes" id="UP000252558"/>
    </source>
</evidence>
<name>A0A368N4I5_9GAMM</name>
<dbReference type="Proteomes" id="UP000252558">
    <property type="component" value="Unassembled WGS sequence"/>
</dbReference>
<keyword evidence="3" id="KW-1185">Reference proteome</keyword>
<gene>
    <name evidence="2" type="ORF">DU002_15530</name>
</gene>
<proteinExistence type="predicted"/>
<dbReference type="EMBL" id="QPID01000010">
    <property type="protein sequence ID" value="RCU45467.1"/>
    <property type="molecule type" value="Genomic_DNA"/>
</dbReference>
<reference evidence="2 3" key="1">
    <citation type="submission" date="2018-07" db="EMBL/GenBank/DDBJ databases">
        <title>Corallincola holothuriorum sp. nov., a new facultative anaerobe isolated from sea cucumber Apostichopus japonicus.</title>
        <authorList>
            <person name="Xia H."/>
        </authorList>
    </citation>
    <scope>NUCLEOTIDE SEQUENCE [LARGE SCALE GENOMIC DNA]</scope>
    <source>
        <strain evidence="2 3">C4</strain>
    </source>
</reference>
<comment type="caution">
    <text evidence="2">The sequence shown here is derived from an EMBL/GenBank/DDBJ whole genome shotgun (WGS) entry which is preliminary data.</text>
</comment>
<feature type="chain" id="PRO_5016596238" evidence="1">
    <location>
        <begin position="21"/>
        <end position="259"/>
    </location>
</feature>
<evidence type="ECO:0000313" key="2">
    <source>
        <dbReference type="EMBL" id="RCU45467.1"/>
    </source>
</evidence>
<protein>
    <submittedName>
        <fullName evidence="2">Uncharacterized protein</fullName>
    </submittedName>
</protein>
<keyword evidence="1" id="KW-0732">Signal</keyword>
<dbReference type="OrthoDB" id="7062299at2"/>
<evidence type="ECO:0000256" key="1">
    <source>
        <dbReference type="SAM" id="SignalP"/>
    </source>
</evidence>
<organism evidence="2 3">
    <name type="scientific">Corallincola holothuriorum</name>
    <dbReference type="NCBI Taxonomy" id="2282215"/>
    <lineage>
        <taxon>Bacteria</taxon>
        <taxon>Pseudomonadati</taxon>
        <taxon>Pseudomonadota</taxon>
        <taxon>Gammaproteobacteria</taxon>
        <taxon>Alteromonadales</taxon>
        <taxon>Psychromonadaceae</taxon>
        <taxon>Corallincola</taxon>
    </lineage>
</organism>
<feature type="signal peptide" evidence="1">
    <location>
        <begin position="1"/>
        <end position="20"/>
    </location>
</feature>
<dbReference type="AlphaFoldDB" id="A0A368N4I5"/>